<dbReference type="Proteomes" id="UP000248706">
    <property type="component" value="Unassembled WGS sequence"/>
</dbReference>
<proteinExistence type="predicted"/>
<reference evidence="1 2" key="1">
    <citation type="submission" date="2016-08" db="EMBL/GenBank/DDBJ databases">
        <title>Analysis of Carbohydrate Active Enzymes in Thermogemmatispora T81 Reveals Carbohydrate Degradation Ability.</title>
        <authorList>
            <person name="Tomazini A."/>
            <person name="Lal S."/>
            <person name="Stott M."/>
            <person name="Henrissat B."/>
            <person name="Polikarpov I."/>
            <person name="Sparling R."/>
            <person name="Levin D.B."/>
        </authorList>
    </citation>
    <scope>NUCLEOTIDE SEQUENCE [LARGE SCALE GENOMIC DNA]</scope>
    <source>
        <strain evidence="1 2">T81</strain>
    </source>
</reference>
<keyword evidence="2" id="KW-1185">Reference proteome</keyword>
<name>A0A328VJD1_9CHLR</name>
<comment type="caution">
    <text evidence="1">The sequence shown here is derived from an EMBL/GenBank/DDBJ whole genome shotgun (WGS) entry which is preliminary data.</text>
</comment>
<gene>
    <name evidence="1" type="ORF">A4R35_19760</name>
</gene>
<dbReference type="AlphaFoldDB" id="A0A328VJD1"/>
<evidence type="ECO:0000313" key="1">
    <source>
        <dbReference type="EMBL" id="RAQ97786.1"/>
    </source>
</evidence>
<evidence type="ECO:0000313" key="2">
    <source>
        <dbReference type="Proteomes" id="UP000248706"/>
    </source>
</evidence>
<dbReference type="RefSeq" id="WP_112432483.1">
    <property type="nucleotide sequence ID" value="NZ_MCIF01000002.1"/>
</dbReference>
<accession>A0A328VJD1</accession>
<dbReference type="OrthoDB" id="159711at2"/>
<sequence length="192" mass="21259">MQTVQTRLPASYLLKGNAAGARDCSCPCNPCDCNPCECPGASRWPGWRLSLYQLVEGHFERISLYGHEMLLLCLALPQREAEPTSWQEVILCEATANPATVLKLLEGIEEYLEALPAEVQGTVRRPTRRAVYAVPLAYQQEGTTPLLRVDFAPSTARLLRAAEPEPAWTPPAWSYNGPVAPRGPFAWQSPLR</sequence>
<protein>
    <submittedName>
        <fullName evidence="1">Uncharacterized protein</fullName>
    </submittedName>
</protein>
<dbReference type="EMBL" id="MCIF01000002">
    <property type="protein sequence ID" value="RAQ97786.1"/>
    <property type="molecule type" value="Genomic_DNA"/>
</dbReference>
<organism evidence="1 2">
    <name type="scientific">Thermogemmatispora tikiterensis</name>
    <dbReference type="NCBI Taxonomy" id="1825093"/>
    <lineage>
        <taxon>Bacteria</taxon>
        <taxon>Bacillati</taxon>
        <taxon>Chloroflexota</taxon>
        <taxon>Ktedonobacteria</taxon>
        <taxon>Thermogemmatisporales</taxon>
        <taxon>Thermogemmatisporaceae</taxon>
        <taxon>Thermogemmatispora</taxon>
    </lineage>
</organism>